<name>A0A0K1Q548_9BACT</name>
<dbReference type="KEGG" id="llu:AKJ09_07198"/>
<reference evidence="2 3" key="1">
    <citation type="submission" date="2015-08" db="EMBL/GenBank/DDBJ databases">
        <authorList>
            <person name="Babu N.S."/>
            <person name="Beckwith C.J."/>
            <person name="Beseler K.G."/>
            <person name="Brison A."/>
            <person name="Carone J.V."/>
            <person name="Caskin T.P."/>
            <person name="Diamond M."/>
            <person name="Durham M.E."/>
            <person name="Foxe J.M."/>
            <person name="Go M."/>
            <person name="Henderson B.A."/>
            <person name="Jones I.B."/>
            <person name="McGettigan J.A."/>
            <person name="Micheletti S.J."/>
            <person name="Nasrallah M.E."/>
            <person name="Ortiz D."/>
            <person name="Piller C.R."/>
            <person name="Privatt S.R."/>
            <person name="Schneider S.L."/>
            <person name="Sharp S."/>
            <person name="Smith T.C."/>
            <person name="Stanton J.D."/>
            <person name="Ullery H.E."/>
            <person name="Wilson R.J."/>
            <person name="Serrano M.G."/>
            <person name="Buck G."/>
            <person name="Lee V."/>
            <person name="Wang Y."/>
            <person name="Carvalho R."/>
            <person name="Voegtly L."/>
            <person name="Shi R."/>
            <person name="Duckworth R."/>
            <person name="Johnson A."/>
            <person name="Loviza R."/>
            <person name="Walstead R."/>
            <person name="Shah Z."/>
            <person name="Kiflezghi M."/>
            <person name="Wade K."/>
            <person name="Ball S.L."/>
            <person name="Bradley K.W."/>
            <person name="Asai D.J."/>
            <person name="Bowman C.A."/>
            <person name="Russell D.A."/>
            <person name="Pope W.H."/>
            <person name="Jacobs-Sera D."/>
            <person name="Hendrix R.W."/>
            <person name="Hatfull G.F."/>
        </authorList>
    </citation>
    <scope>NUCLEOTIDE SEQUENCE [LARGE SCALE GENOMIC DNA]</scope>
    <source>
        <strain evidence="2 3">DSM 27648</strain>
    </source>
</reference>
<dbReference type="PATRIC" id="fig|1391654.3.peg.7308"/>
<protein>
    <recommendedName>
        <fullName evidence="4">Ubiquinone biosynthesis protein</fullName>
    </recommendedName>
</protein>
<dbReference type="RefSeq" id="WP_146651812.1">
    <property type="nucleotide sequence ID" value="NZ_CP012333.1"/>
</dbReference>
<dbReference type="OrthoDB" id="1188699at2"/>
<dbReference type="EMBL" id="CP012333">
    <property type="protein sequence ID" value="AKV00535.1"/>
    <property type="molecule type" value="Genomic_DNA"/>
</dbReference>
<evidence type="ECO:0000313" key="2">
    <source>
        <dbReference type="EMBL" id="AKV00535.1"/>
    </source>
</evidence>
<keyword evidence="1" id="KW-0472">Membrane</keyword>
<evidence type="ECO:0008006" key="4">
    <source>
        <dbReference type="Google" id="ProtNLM"/>
    </source>
</evidence>
<proteinExistence type="predicted"/>
<evidence type="ECO:0000256" key="1">
    <source>
        <dbReference type="SAM" id="Phobius"/>
    </source>
</evidence>
<feature type="transmembrane region" description="Helical" evidence="1">
    <location>
        <begin position="160"/>
        <end position="183"/>
    </location>
</feature>
<keyword evidence="1" id="KW-1133">Transmembrane helix</keyword>
<keyword evidence="1" id="KW-0812">Transmembrane</keyword>
<evidence type="ECO:0000313" key="3">
    <source>
        <dbReference type="Proteomes" id="UP000064967"/>
    </source>
</evidence>
<dbReference type="AlphaFoldDB" id="A0A0K1Q548"/>
<dbReference type="STRING" id="1391654.AKJ09_07198"/>
<accession>A0A0K1Q548</accession>
<sequence>MLVTYSPDATMREARARYFDVNGFGPNGGYDQAWVNFELGPLPMPFPNTAGRIRAVKYHDLHHVLTGYDTDTIGEFEISAWEIGAGCKDFAAAWFLNLGGTASGLVTAPRRTFTAFVRGRRSRSLYGEAFEPLLDETVGALRARHVGEATDASTGADKSAFAAACIAGAIVGSVMVALALPLVPVGLVTRWLRASKTVNA</sequence>
<gene>
    <name evidence="2" type="ORF">AKJ09_07198</name>
</gene>
<dbReference type="Proteomes" id="UP000064967">
    <property type="component" value="Chromosome"/>
</dbReference>
<keyword evidence="3" id="KW-1185">Reference proteome</keyword>
<organism evidence="2 3">
    <name type="scientific">Labilithrix luteola</name>
    <dbReference type="NCBI Taxonomy" id="1391654"/>
    <lineage>
        <taxon>Bacteria</taxon>
        <taxon>Pseudomonadati</taxon>
        <taxon>Myxococcota</taxon>
        <taxon>Polyangia</taxon>
        <taxon>Polyangiales</taxon>
        <taxon>Labilitrichaceae</taxon>
        <taxon>Labilithrix</taxon>
    </lineage>
</organism>